<sequence length="265" mass="30065">MRNITTLLICLIVVSSHGQFLKKLGKKAKQAVERTIERRVESETSKKTDQTIDSVFHKKNPTHNRATKTPEKYHFDSYYKIQLVQKKDTLLITSYFGEDENVLGSSIEIQPGEKALSVIDLNQNKIHSFMDLGDQKTKTSIAFSPNKIEDATDMTAIDVSATGEEKEILGYRCKGYKVQGKEYHGIVWVTDETEIRYPGGFSELQIKNAKHSGVDHKWMTLIDGLALEMDMTVTNKKKPQKVHMLCVELGPTDMKIDTNTYKSAF</sequence>
<dbReference type="InterPro" id="IPR025524">
    <property type="entry name" value="DUF4412"/>
</dbReference>
<evidence type="ECO:0000313" key="2">
    <source>
        <dbReference type="EMBL" id="QLG45933.1"/>
    </source>
</evidence>
<dbReference type="Pfam" id="PF14371">
    <property type="entry name" value="DUF4412"/>
    <property type="match status" value="1"/>
</dbReference>
<dbReference type="EMBL" id="CP058595">
    <property type="protein sequence ID" value="QLG45933.1"/>
    <property type="molecule type" value="Genomic_DNA"/>
</dbReference>
<name>A0A7H9AR61_9FLAO</name>
<reference evidence="2 3" key="1">
    <citation type="journal article" date="2006" name="Int. J. Syst. Evol. Microbiol.">
        <title>Costertonia aggregata gen. nov., sp. nov., a mesophilic marine bacterium of the family Flavobacteriaceae, isolated from a mature biofilm.</title>
        <authorList>
            <person name="Kwon K.K."/>
            <person name="Lee Y.K."/>
            <person name="Lee H.K."/>
        </authorList>
    </citation>
    <scope>NUCLEOTIDE SEQUENCE [LARGE SCALE GENOMIC DNA]</scope>
    <source>
        <strain evidence="2 3">KCCM 42265</strain>
    </source>
</reference>
<dbReference type="Proteomes" id="UP000509302">
    <property type="component" value="Chromosome"/>
</dbReference>
<keyword evidence="3" id="KW-1185">Reference proteome</keyword>
<evidence type="ECO:0000259" key="1">
    <source>
        <dbReference type="Pfam" id="PF14371"/>
    </source>
</evidence>
<accession>A0A7H9AR61</accession>
<dbReference type="AlphaFoldDB" id="A0A7H9AR61"/>
<protein>
    <submittedName>
        <fullName evidence="2">DUF4412 domain-containing protein</fullName>
    </submittedName>
</protein>
<gene>
    <name evidence="2" type="ORF">HYG79_11420</name>
</gene>
<dbReference type="KEGG" id="cagg:HYG79_11420"/>
<proteinExistence type="predicted"/>
<organism evidence="2 3">
    <name type="scientific">Costertonia aggregata</name>
    <dbReference type="NCBI Taxonomy" id="343403"/>
    <lineage>
        <taxon>Bacteria</taxon>
        <taxon>Pseudomonadati</taxon>
        <taxon>Bacteroidota</taxon>
        <taxon>Flavobacteriia</taxon>
        <taxon>Flavobacteriales</taxon>
        <taxon>Flavobacteriaceae</taxon>
        <taxon>Costertonia</taxon>
    </lineage>
</organism>
<evidence type="ECO:0000313" key="3">
    <source>
        <dbReference type="Proteomes" id="UP000509302"/>
    </source>
</evidence>
<dbReference type="RefSeq" id="WP_179242219.1">
    <property type="nucleotide sequence ID" value="NZ_CP058595.1"/>
</dbReference>
<feature type="domain" description="DUF4412" evidence="1">
    <location>
        <begin position="81"/>
        <end position="211"/>
    </location>
</feature>